<feature type="domain" description="Leucine-binding protein" evidence="4">
    <location>
        <begin position="38"/>
        <end position="381"/>
    </location>
</feature>
<evidence type="ECO:0000256" key="1">
    <source>
        <dbReference type="ARBA" id="ARBA00010062"/>
    </source>
</evidence>
<dbReference type="InterPro" id="IPR028082">
    <property type="entry name" value="Peripla_BP_I"/>
</dbReference>
<dbReference type="SUPFAM" id="SSF53822">
    <property type="entry name" value="Periplasmic binding protein-like I"/>
    <property type="match status" value="1"/>
</dbReference>
<dbReference type="Gene3D" id="3.40.50.2300">
    <property type="match status" value="2"/>
</dbReference>
<name>A0A1I2DWG3_9ACTN</name>
<proteinExistence type="inferred from homology"/>
<accession>A0A1I2DWG3</accession>
<dbReference type="CDD" id="cd06327">
    <property type="entry name" value="PBP1_SBP-like"/>
    <property type="match status" value="1"/>
</dbReference>
<dbReference type="Proteomes" id="UP000181942">
    <property type="component" value="Unassembled WGS sequence"/>
</dbReference>
<feature type="chain" id="PRO_5038948358" evidence="3">
    <location>
        <begin position="20"/>
        <end position="415"/>
    </location>
</feature>
<evidence type="ECO:0000256" key="3">
    <source>
        <dbReference type="SAM" id="SignalP"/>
    </source>
</evidence>
<dbReference type="InterPro" id="IPR051010">
    <property type="entry name" value="BCAA_transport"/>
</dbReference>
<dbReference type="PANTHER" id="PTHR30483:SF6">
    <property type="entry name" value="PERIPLASMIC BINDING PROTEIN OF ABC TRANSPORTER FOR NATURAL AMINO ACIDS"/>
    <property type="match status" value="1"/>
</dbReference>
<comment type="similarity">
    <text evidence="1">Belongs to the leucine-binding protein family.</text>
</comment>
<organism evidence="5 6">
    <name type="scientific">Streptomyces mirabilis</name>
    <dbReference type="NCBI Taxonomy" id="68239"/>
    <lineage>
        <taxon>Bacteria</taxon>
        <taxon>Bacillati</taxon>
        <taxon>Actinomycetota</taxon>
        <taxon>Actinomycetes</taxon>
        <taxon>Kitasatosporales</taxon>
        <taxon>Streptomycetaceae</taxon>
        <taxon>Streptomyces</taxon>
    </lineage>
</organism>
<evidence type="ECO:0000259" key="4">
    <source>
        <dbReference type="Pfam" id="PF13458"/>
    </source>
</evidence>
<protein>
    <submittedName>
        <fullName evidence="5">Branched-chain amino acid transport system substrate-binding protein</fullName>
    </submittedName>
</protein>
<feature type="signal peptide" evidence="3">
    <location>
        <begin position="1"/>
        <end position="19"/>
    </location>
</feature>
<evidence type="ECO:0000256" key="2">
    <source>
        <dbReference type="ARBA" id="ARBA00022729"/>
    </source>
</evidence>
<evidence type="ECO:0000313" key="5">
    <source>
        <dbReference type="EMBL" id="SFE84817.1"/>
    </source>
</evidence>
<gene>
    <name evidence="5" type="ORF">SAMN02787118_102861</name>
</gene>
<dbReference type="PANTHER" id="PTHR30483">
    <property type="entry name" value="LEUCINE-SPECIFIC-BINDING PROTEIN"/>
    <property type="match status" value="1"/>
</dbReference>
<sequence>MKHRLSTIVAAAAVGTLLAGCGGGGPSSGGGKVSDDKIVLGVLTDLSGVYADIAGPNSVQAVQMAVDDFKKKYGDKAITQNIEVIKADHQNKPEIANTQAREMYDRKKADALFDVPTSSAALAVQTVAGQAKKLYFNTGAATTELAGKTCNPYTYEWAYDTYMLAHGTGAAVTEAGGKNWYTIYPDYAFGQDMQQKFETAIKGAGGKVVAKDPTPFPSDNYSTFLLKAPGLKPKPQVLGALQAGGDLANVVKQYQQFKLKDKGIELAIGLLFDTDIKAIGADKLAGTMFTTAWFWNVDAKAQAWADRFKERTGQRPTFDQAADYSAATHYLEAAQKAGSDQAADVSKELDGTKFSDFFAHNATIRAEDHRVVHDAYLAKVKDPAKASEAGDYTEPVKTIPAAEAFDQPSPDCHLS</sequence>
<dbReference type="EMBL" id="FONR01000002">
    <property type="protein sequence ID" value="SFE84817.1"/>
    <property type="molecule type" value="Genomic_DNA"/>
</dbReference>
<dbReference type="AlphaFoldDB" id="A0A1I2DWG3"/>
<evidence type="ECO:0000313" key="6">
    <source>
        <dbReference type="Proteomes" id="UP000181942"/>
    </source>
</evidence>
<dbReference type="InterPro" id="IPR028081">
    <property type="entry name" value="Leu-bd"/>
</dbReference>
<dbReference type="OrthoDB" id="9794229at2"/>
<keyword evidence="2 3" id="KW-0732">Signal</keyword>
<dbReference type="Pfam" id="PF13458">
    <property type="entry name" value="Peripla_BP_6"/>
    <property type="match status" value="1"/>
</dbReference>
<dbReference type="RefSeq" id="WP_075026737.1">
    <property type="nucleotide sequence ID" value="NZ_FONR01000002.1"/>
</dbReference>
<reference evidence="5 6" key="1">
    <citation type="submission" date="2016-10" db="EMBL/GenBank/DDBJ databases">
        <authorList>
            <person name="de Groot N.N."/>
        </authorList>
    </citation>
    <scope>NUCLEOTIDE SEQUENCE [LARGE SCALE GENOMIC DNA]</scope>
    <source>
        <strain evidence="5 6">OK461</strain>
    </source>
</reference>
<dbReference type="PROSITE" id="PS51257">
    <property type="entry name" value="PROKAR_LIPOPROTEIN"/>
    <property type="match status" value="1"/>
</dbReference>